<dbReference type="GO" id="GO:0009252">
    <property type="term" value="P:peptidoglycan biosynthetic process"/>
    <property type="evidence" value="ECO:0007669"/>
    <property type="project" value="UniProtKB-UniRule"/>
</dbReference>
<evidence type="ECO:0000256" key="12">
    <source>
        <dbReference type="ARBA" id="ARBA00022857"/>
    </source>
</evidence>
<evidence type="ECO:0000256" key="9">
    <source>
        <dbReference type="ARBA" id="ARBA00022618"/>
    </source>
</evidence>
<dbReference type="InterPro" id="IPR011601">
    <property type="entry name" value="MurB_C"/>
</dbReference>
<feature type="active site" evidence="20">
    <location>
        <position position="327"/>
    </location>
</feature>
<keyword evidence="13 20" id="KW-0133">Cell shape</keyword>
<sequence>MIEKFNVQMRDFNTLKLSSVAERFYEIFDENELSDVFGNKINAEQDFRVLGAGSNVWLSSDSIPVVIQLNVEGISIERKEETTSVAAKAGENWSLFVEFLVSEGIGGLEFLIDIPGTVGAAPIQNIGAYGVEVGEYITSVKVFDTNNMEYKYIPNENCMFGYRDSIFKKDKTLIVTEVFFEFRNDYIPNIKNSEIVQEISGSDVTIDLILNAVRKIRKNKIPDPKILPNSGSFFKNPILKEEKLKQIKSEYDDIVFYKLNSGYKVSAAWIIEKAGWKGKIINGVGMSSMHSLILTNSSNNNLVKIDEYVKLLKQDVLRKFDVELEVEPACW</sequence>
<dbReference type="GO" id="GO:0071555">
    <property type="term" value="P:cell wall organization"/>
    <property type="evidence" value="ECO:0007669"/>
    <property type="project" value="UniProtKB-KW"/>
</dbReference>
<dbReference type="NCBIfam" id="TIGR00179">
    <property type="entry name" value="murB"/>
    <property type="match status" value="1"/>
</dbReference>
<evidence type="ECO:0000256" key="2">
    <source>
        <dbReference type="ARBA" id="ARBA00003921"/>
    </source>
</evidence>
<evidence type="ECO:0000256" key="7">
    <source>
        <dbReference type="ARBA" id="ARBA00015188"/>
    </source>
</evidence>
<dbReference type="UniPathway" id="UPA00219"/>
<dbReference type="PANTHER" id="PTHR21071">
    <property type="entry name" value="UDP-N-ACETYLENOLPYRUVOYLGLUCOSAMINE REDUCTASE"/>
    <property type="match status" value="1"/>
</dbReference>
<evidence type="ECO:0000256" key="14">
    <source>
        <dbReference type="ARBA" id="ARBA00022984"/>
    </source>
</evidence>
<evidence type="ECO:0000256" key="15">
    <source>
        <dbReference type="ARBA" id="ARBA00023002"/>
    </source>
</evidence>
<dbReference type="Pfam" id="PF01565">
    <property type="entry name" value="FAD_binding_4"/>
    <property type="match status" value="1"/>
</dbReference>
<keyword evidence="8 20" id="KW-0963">Cytoplasm</keyword>
<dbReference type="GO" id="GO:0005829">
    <property type="term" value="C:cytosol"/>
    <property type="evidence" value="ECO:0007669"/>
    <property type="project" value="TreeGrafter"/>
</dbReference>
<protein>
    <recommendedName>
        <fullName evidence="7 20">UDP-N-acetylenolpyruvoylglucosamine reductase</fullName>
        <ecNumber evidence="6 20">1.3.1.98</ecNumber>
    </recommendedName>
    <alternativeName>
        <fullName evidence="18 20">UDP-N-acetylmuramate dehydrogenase</fullName>
    </alternativeName>
</protein>
<comment type="cofactor">
    <cofactor evidence="1 20">
        <name>FAD</name>
        <dbReference type="ChEBI" id="CHEBI:57692"/>
    </cofactor>
</comment>
<dbReference type="AlphaFoldDB" id="E5F0S6"/>
<dbReference type="InterPro" id="IPR036318">
    <property type="entry name" value="FAD-bd_PCMH-like_sf"/>
</dbReference>
<keyword evidence="14 20" id="KW-0573">Peptidoglycan synthesis</keyword>
<comment type="pathway">
    <text evidence="4 20">Cell wall biogenesis; peptidoglycan biosynthesis.</text>
</comment>
<reference evidence="22" key="2">
    <citation type="journal article" date="2010" name="Infect. Immun.">
        <title>Evidence for the horizontal transfer of an unusual capsular polysaccharide biosynthesis locus in marine bacteria.</title>
        <authorList>
            <person name="Nakhamchik A."/>
            <person name="Wilde C."/>
            <person name="Chong H."/>
            <person name="Rowe-Magnus D.A."/>
        </authorList>
    </citation>
    <scope>NUCLEOTIDE SEQUENCE</scope>
    <source>
        <strain evidence="22">ATCC 27562</strain>
    </source>
</reference>
<keyword evidence="16 20" id="KW-0131">Cell cycle</keyword>
<dbReference type="InterPro" id="IPR016166">
    <property type="entry name" value="FAD-bd_PCMH"/>
</dbReference>
<dbReference type="Gene3D" id="3.90.78.10">
    <property type="entry name" value="UDP-N-acetylenolpyruvoylglucosamine reductase, C-terminal domain"/>
    <property type="match status" value="1"/>
</dbReference>
<dbReference type="InterPro" id="IPR036635">
    <property type="entry name" value="MurB_C_sf"/>
</dbReference>
<evidence type="ECO:0000256" key="19">
    <source>
        <dbReference type="ARBA" id="ARBA00048914"/>
    </source>
</evidence>
<dbReference type="RefSeq" id="WP_017420705.1">
    <property type="nucleotide sequence ID" value="NZ_CP044069.1"/>
</dbReference>
<dbReference type="InterPro" id="IPR016167">
    <property type="entry name" value="FAD-bd_PCMH_sub1"/>
</dbReference>
<keyword evidence="11 20" id="KW-0274">FAD</keyword>
<evidence type="ECO:0000256" key="1">
    <source>
        <dbReference type="ARBA" id="ARBA00001974"/>
    </source>
</evidence>
<evidence type="ECO:0000256" key="8">
    <source>
        <dbReference type="ARBA" id="ARBA00022490"/>
    </source>
</evidence>
<keyword evidence="12 20" id="KW-0521">NADP</keyword>
<dbReference type="GO" id="GO:0051301">
    <property type="term" value="P:cell division"/>
    <property type="evidence" value="ECO:0007669"/>
    <property type="project" value="UniProtKB-KW"/>
</dbReference>
<feature type="domain" description="FAD-binding PCMH-type" evidence="21">
    <location>
        <begin position="17"/>
        <end position="219"/>
    </location>
</feature>
<keyword evidence="10 20" id="KW-0285">Flavoprotein</keyword>
<evidence type="ECO:0000256" key="5">
    <source>
        <dbReference type="ARBA" id="ARBA00010485"/>
    </source>
</evidence>
<evidence type="ECO:0000256" key="6">
    <source>
        <dbReference type="ARBA" id="ARBA00012518"/>
    </source>
</evidence>
<evidence type="ECO:0000256" key="11">
    <source>
        <dbReference type="ARBA" id="ARBA00022827"/>
    </source>
</evidence>
<dbReference type="EC" id="1.3.1.98" evidence="6 20"/>
<comment type="function">
    <text evidence="2 20">Cell wall formation.</text>
</comment>
<dbReference type="Gene3D" id="3.30.43.10">
    <property type="entry name" value="Uridine Diphospho-n-acetylenolpyruvylglucosamine Reductase, domain 2"/>
    <property type="match status" value="1"/>
</dbReference>
<dbReference type="InterPro" id="IPR016169">
    <property type="entry name" value="FAD-bd_PCMH_sub2"/>
</dbReference>
<name>E5F0S6_VIBVL</name>
<comment type="similarity">
    <text evidence="5 20">Belongs to the MurB family.</text>
</comment>
<dbReference type="GO" id="GO:0071949">
    <property type="term" value="F:FAD binding"/>
    <property type="evidence" value="ECO:0007669"/>
    <property type="project" value="InterPro"/>
</dbReference>
<evidence type="ECO:0000256" key="16">
    <source>
        <dbReference type="ARBA" id="ARBA00023306"/>
    </source>
</evidence>
<dbReference type="EMBL" id="HM099886">
    <property type="protein sequence ID" value="ADO64237.1"/>
    <property type="molecule type" value="Genomic_DNA"/>
</dbReference>
<dbReference type="Pfam" id="PF02873">
    <property type="entry name" value="MurB_C"/>
    <property type="match status" value="1"/>
</dbReference>
<dbReference type="SUPFAM" id="SSF56176">
    <property type="entry name" value="FAD-binding/transporter-associated domain-like"/>
    <property type="match status" value="1"/>
</dbReference>
<reference evidence="22" key="1">
    <citation type="journal article" date="2007" name="Infect. Immun.">
        <title>Identification of a Wzy polymerase required for group IV capsular polysaccharide and lipopolysaccharide biosynthesis in Vibrio vulnificus.</title>
        <authorList>
            <person name="Nakhamchik A."/>
            <person name="Wilde C."/>
            <person name="Rowe-Magnus D.A."/>
        </authorList>
    </citation>
    <scope>NUCLEOTIDE SEQUENCE</scope>
    <source>
        <strain evidence="22">ATCC 27562</strain>
    </source>
</reference>
<dbReference type="NCBIfam" id="NF000755">
    <property type="entry name" value="PRK00046.1"/>
    <property type="match status" value="1"/>
</dbReference>
<dbReference type="PROSITE" id="PS51387">
    <property type="entry name" value="FAD_PCMH"/>
    <property type="match status" value="1"/>
</dbReference>
<evidence type="ECO:0000256" key="18">
    <source>
        <dbReference type="ARBA" id="ARBA00031026"/>
    </source>
</evidence>
<dbReference type="PANTHER" id="PTHR21071:SF4">
    <property type="entry name" value="UDP-N-ACETYLENOLPYRUVOYLGLUCOSAMINE REDUCTASE"/>
    <property type="match status" value="1"/>
</dbReference>
<evidence type="ECO:0000313" key="22">
    <source>
        <dbReference type="EMBL" id="ADO64237.1"/>
    </source>
</evidence>
<proteinExistence type="inferred from homology"/>
<comment type="subcellular location">
    <subcellularLocation>
        <location evidence="3 20">Cytoplasm</location>
    </subcellularLocation>
</comment>
<keyword evidence="9 20" id="KW-0132">Cell division</keyword>
<evidence type="ECO:0000256" key="4">
    <source>
        <dbReference type="ARBA" id="ARBA00004752"/>
    </source>
</evidence>
<evidence type="ECO:0000256" key="17">
    <source>
        <dbReference type="ARBA" id="ARBA00023316"/>
    </source>
</evidence>
<evidence type="ECO:0000256" key="10">
    <source>
        <dbReference type="ARBA" id="ARBA00022630"/>
    </source>
</evidence>
<evidence type="ECO:0000256" key="20">
    <source>
        <dbReference type="HAMAP-Rule" id="MF_00037"/>
    </source>
</evidence>
<feature type="active site" evidence="20">
    <location>
        <position position="163"/>
    </location>
</feature>
<feature type="active site" description="Proton donor" evidence="20">
    <location>
        <position position="232"/>
    </location>
</feature>
<dbReference type="Gene3D" id="3.30.465.10">
    <property type="match status" value="1"/>
</dbReference>
<evidence type="ECO:0000256" key="13">
    <source>
        <dbReference type="ARBA" id="ARBA00022960"/>
    </source>
</evidence>
<dbReference type="InterPro" id="IPR003170">
    <property type="entry name" value="MurB"/>
</dbReference>
<dbReference type="HAMAP" id="MF_00037">
    <property type="entry name" value="MurB"/>
    <property type="match status" value="1"/>
</dbReference>
<keyword evidence="15 20" id="KW-0560">Oxidoreductase</keyword>
<dbReference type="GO" id="GO:0008762">
    <property type="term" value="F:UDP-N-acetylmuramate dehydrogenase activity"/>
    <property type="evidence" value="ECO:0007669"/>
    <property type="project" value="UniProtKB-UniRule"/>
</dbReference>
<evidence type="ECO:0000259" key="21">
    <source>
        <dbReference type="PROSITE" id="PS51387"/>
    </source>
</evidence>
<keyword evidence="17 20" id="KW-0961">Cell wall biogenesis/degradation</keyword>
<dbReference type="SUPFAM" id="SSF56194">
    <property type="entry name" value="Uridine diphospho-N-Acetylenolpyruvylglucosamine reductase, MurB, C-terminal domain"/>
    <property type="match status" value="1"/>
</dbReference>
<evidence type="ECO:0000256" key="3">
    <source>
        <dbReference type="ARBA" id="ARBA00004496"/>
    </source>
</evidence>
<organism evidence="22">
    <name type="scientific">Vibrio vulnificus</name>
    <dbReference type="NCBI Taxonomy" id="672"/>
    <lineage>
        <taxon>Bacteria</taxon>
        <taxon>Pseudomonadati</taxon>
        <taxon>Pseudomonadota</taxon>
        <taxon>Gammaproteobacteria</taxon>
        <taxon>Vibrionales</taxon>
        <taxon>Vibrionaceae</taxon>
        <taxon>Vibrio</taxon>
    </lineage>
</organism>
<accession>E5F0S6</accession>
<dbReference type="InterPro" id="IPR006094">
    <property type="entry name" value="Oxid_FAD_bind_N"/>
</dbReference>
<dbReference type="GeneID" id="93895082"/>
<gene>
    <name evidence="20" type="primary">murB</name>
</gene>
<comment type="catalytic activity">
    <reaction evidence="19 20">
        <text>UDP-N-acetyl-alpha-D-muramate + NADP(+) = UDP-N-acetyl-3-O-(1-carboxyvinyl)-alpha-D-glucosamine + NADPH + H(+)</text>
        <dbReference type="Rhea" id="RHEA:12248"/>
        <dbReference type="ChEBI" id="CHEBI:15378"/>
        <dbReference type="ChEBI" id="CHEBI:57783"/>
        <dbReference type="ChEBI" id="CHEBI:58349"/>
        <dbReference type="ChEBI" id="CHEBI:68483"/>
        <dbReference type="ChEBI" id="CHEBI:70757"/>
        <dbReference type="EC" id="1.3.1.98"/>
    </reaction>
</comment>
<dbReference type="GO" id="GO:0008360">
    <property type="term" value="P:regulation of cell shape"/>
    <property type="evidence" value="ECO:0007669"/>
    <property type="project" value="UniProtKB-KW"/>
</dbReference>